<dbReference type="Proteomes" id="UP000254920">
    <property type="component" value="Unassembled WGS sequence"/>
</dbReference>
<evidence type="ECO:0000313" key="1">
    <source>
        <dbReference type="EMBL" id="SUX10918.1"/>
    </source>
</evidence>
<gene>
    <name evidence="1" type="ORF">NCTC12475_01130</name>
</gene>
<dbReference type="RefSeq" id="WP_033917171.1">
    <property type="nucleotide sequence ID" value="NZ_CP043427.1"/>
</dbReference>
<reference evidence="1 2" key="1">
    <citation type="submission" date="2018-06" db="EMBL/GenBank/DDBJ databases">
        <authorList>
            <consortium name="Pathogen Informatics"/>
            <person name="Doyle S."/>
        </authorList>
    </citation>
    <scope>NUCLEOTIDE SEQUENCE [LARGE SCALE GENOMIC DNA]</scope>
    <source>
        <strain evidence="1 2">NCTC12475</strain>
    </source>
</reference>
<dbReference type="STRING" id="32024.GCA_000788295_01423"/>
<evidence type="ECO:0000313" key="2">
    <source>
        <dbReference type="Proteomes" id="UP000254920"/>
    </source>
</evidence>
<dbReference type="AlphaFoldDB" id="A0A381DJR5"/>
<protein>
    <submittedName>
        <fullName evidence="1">Uncharacterized protein</fullName>
    </submittedName>
</protein>
<dbReference type="EMBL" id="UFVD01000001">
    <property type="protein sequence ID" value="SUX10918.1"/>
    <property type="molecule type" value="Genomic_DNA"/>
</dbReference>
<name>A0A381DJR5_9BACT</name>
<organism evidence="1 2">
    <name type="scientific">Campylobacter sputorum subsp. sputorum</name>
    <dbReference type="NCBI Taxonomy" id="32024"/>
    <lineage>
        <taxon>Bacteria</taxon>
        <taxon>Pseudomonadati</taxon>
        <taxon>Campylobacterota</taxon>
        <taxon>Epsilonproteobacteria</taxon>
        <taxon>Campylobacterales</taxon>
        <taxon>Campylobacteraceae</taxon>
        <taxon>Campylobacter</taxon>
    </lineage>
</organism>
<dbReference type="GeneID" id="93091550"/>
<keyword evidence="2" id="KW-1185">Reference proteome</keyword>
<sequence>MSLNKTKFFKFIFRTFIAVFVGYFLSYKFAIKLPEILNLSNQNKIVFANFFLMGFFTFWAMLSYILDAKYIIIFCIILLGWTIIL</sequence>
<accession>A0A381DJR5</accession>
<proteinExistence type="predicted"/>